<organism evidence="1 2">
    <name type="scientific">Listeria fleischmannii FSL S10-1203</name>
    <dbReference type="NCBI Taxonomy" id="1265822"/>
    <lineage>
        <taxon>Bacteria</taxon>
        <taxon>Bacillati</taxon>
        <taxon>Bacillota</taxon>
        <taxon>Bacilli</taxon>
        <taxon>Bacillales</taxon>
        <taxon>Listeriaceae</taxon>
        <taxon>Listeria</taxon>
    </lineage>
</organism>
<accession>W7DGI9</accession>
<sequence length="49" mass="5504">MTKILFLKNKDSEQFYAKTHKQAIDGLNEATTTENGLMSAEDKKKNGTN</sequence>
<dbReference type="PATRIC" id="fig|1265822.4.peg.1151"/>
<reference evidence="1 2" key="1">
    <citation type="submission" date="2012-12" db="EMBL/GenBank/DDBJ databases">
        <title>Novel taxa of Listeriaceae from agricultural environments in the United States.</title>
        <authorList>
            <person name="den Bakker H.C."/>
            <person name="Allred A."/>
            <person name="Warchocki S."/>
            <person name="Wright E.M."/>
            <person name="Burrell A."/>
            <person name="Nightingale K.K."/>
            <person name="Kephart D."/>
            <person name="Wiedmann M."/>
        </authorList>
    </citation>
    <scope>NUCLEOTIDE SEQUENCE [LARGE SCALE GENOMIC DNA]</scope>
    <source>
        <strain evidence="1 2">FSL S10-1203</strain>
    </source>
</reference>
<comment type="caution">
    <text evidence="1">The sequence shown here is derived from an EMBL/GenBank/DDBJ whole genome shotgun (WGS) entry which is preliminary data.</text>
</comment>
<name>W7DGI9_9LIST</name>
<dbReference type="EMBL" id="AODM01000016">
    <property type="protein sequence ID" value="EUJ59562.1"/>
    <property type="molecule type" value="Genomic_DNA"/>
</dbReference>
<dbReference type="RefSeq" id="WP_164832525.1">
    <property type="nucleotide sequence ID" value="NZ_AODM01000016.1"/>
</dbReference>
<evidence type="ECO:0000313" key="1">
    <source>
        <dbReference type="EMBL" id="EUJ59562.1"/>
    </source>
</evidence>
<proteinExistence type="predicted"/>
<gene>
    <name evidence="1" type="ORF">MCOL2_05660</name>
</gene>
<protein>
    <submittedName>
        <fullName evidence="1">Uncharacterized protein</fullName>
    </submittedName>
</protein>
<evidence type="ECO:0000313" key="2">
    <source>
        <dbReference type="Proteomes" id="UP000019241"/>
    </source>
</evidence>
<dbReference type="Proteomes" id="UP000019241">
    <property type="component" value="Unassembled WGS sequence"/>
</dbReference>
<dbReference type="AlphaFoldDB" id="W7DGI9"/>